<protein>
    <recommendedName>
        <fullName evidence="4">Chitin-binding type-2 domain-containing protein</fullName>
    </recommendedName>
</protein>
<keyword evidence="3" id="KW-1185">Reference proteome</keyword>
<dbReference type="Proteomes" id="UP000299102">
    <property type="component" value="Unassembled WGS sequence"/>
</dbReference>
<evidence type="ECO:0008006" key="4">
    <source>
        <dbReference type="Google" id="ProtNLM"/>
    </source>
</evidence>
<comment type="caution">
    <text evidence="2">The sequence shown here is derived from an EMBL/GenBank/DDBJ whole genome shotgun (WGS) entry which is preliminary data.</text>
</comment>
<sequence length="564" mass="61646">MPLTERKKRPFGLYLMVSLVLHAIRTGEATNIDCAGKAFYCSNSTNFMICVDQGNGIALTVDDMSIPCPPGTECRPDNIFECEFPRLTTPPMRATVTSDAIENSTSATVVSVSTATQDKNTIAINNLGSVITDSPINAESVSTSFDSKLTPKEESAMNISERKISTEKELLFTTPLTQVLTNSSYNTEGLFVTTNYENTLITQEVTMNTLSDFTVNPKANTVNVNVSTVSHPQDNVKKNALDYSTNSPITIDGQFKNVDFTGIARDLTAADTFKSELSSQRDPVSTTPLIKTLINSSQNTEGLNTVSLNYNDTSITQEITMNTLADTTTEIKNATNRSIGTVEQPRGTTENITLDRITTNSPIISTPSKSTYYNFTVSPMTVTIANATEKEVNSKQPYSNNNTEGISTTETISVGIQFGNISEKNTLDYITTKLINITTSTSTPLDSMVIPREEIVRDKTETGFNLEKDLLFTTPSIQEPIHSNNNSEGISTINITTADIQFGNTSEKRTLDYTTTSPPIMTETKSTYLNSTVTLSGKITANITEARLNSEQDMPLLHLQCENQ</sequence>
<evidence type="ECO:0000313" key="3">
    <source>
        <dbReference type="Proteomes" id="UP000299102"/>
    </source>
</evidence>
<organism evidence="2 3">
    <name type="scientific">Eumeta variegata</name>
    <name type="common">Bagworm moth</name>
    <name type="synonym">Eumeta japonica</name>
    <dbReference type="NCBI Taxonomy" id="151549"/>
    <lineage>
        <taxon>Eukaryota</taxon>
        <taxon>Metazoa</taxon>
        <taxon>Ecdysozoa</taxon>
        <taxon>Arthropoda</taxon>
        <taxon>Hexapoda</taxon>
        <taxon>Insecta</taxon>
        <taxon>Pterygota</taxon>
        <taxon>Neoptera</taxon>
        <taxon>Endopterygota</taxon>
        <taxon>Lepidoptera</taxon>
        <taxon>Glossata</taxon>
        <taxon>Ditrysia</taxon>
        <taxon>Tineoidea</taxon>
        <taxon>Psychidae</taxon>
        <taxon>Oiketicinae</taxon>
        <taxon>Eumeta</taxon>
    </lineage>
</organism>
<evidence type="ECO:0000313" key="2">
    <source>
        <dbReference type="EMBL" id="GBP56918.1"/>
    </source>
</evidence>
<reference evidence="2 3" key="1">
    <citation type="journal article" date="2019" name="Commun. Biol.">
        <title>The bagworm genome reveals a unique fibroin gene that provides high tensile strength.</title>
        <authorList>
            <person name="Kono N."/>
            <person name="Nakamura H."/>
            <person name="Ohtoshi R."/>
            <person name="Tomita M."/>
            <person name="Numata K."/>
            <person name="Arakawa K."/>
        </authorList>
    </citation>
    <scope>NUCLEOTIDE SEQUENCE [LARGE SCALE GENOMIC DNA]</scope>
</reference>
<dbReference type="AlphaFoldDB" id="A0A4C1WZK6"/>
<name>A0A4C1WZK6_EUMVA</name>
<gene>
    <name evidence="2" type="ORF">EVAR_33974_1</name>
</gene>
<feature type="chain" id="PRO_5020038040" description="Chitin-binding type-2 domain-containing protein" evidence="1">
    <location>
        <begin position="30"/>
        <end position="564"/>
    </location>
</feature>
<keyword evidence="1" id="KW-0732">Signal</keyword>
<proteinExistence type="predicted"/>
<dbReference type="EMBL" id="BGZK01000704">
    <property type="protein sequence ID" value="GBP56918.1"/>
    <property type="molecule type" value="Genomic_DNA"/>
</dbReference>
<dbReference type="OrthoDB" id="410267at2759"/>
<feature type="signal peptide" evidence="1">
    <location>
        <begin position="1"/>
        <end position="29"/>
    </location>
</feature>
<accession>A0A4C1WZK6</accession>
<evidence type="ECO:0000256" key="1">
    <source>
        <dbReference type="SAM" id="SignalP"/>
    </source>
</evidence>